<keyword evidence="7" id="KW-1185">Reference proteome</keyword>
<sequence length="69" mass="8097">MSRIGSGVSARSKRCNSSLLVSKSRAWTKDNRGRRFLACPDYDTDTGRRGSNYFRWDDQEDRSYNWQLD</sequence>
<dbReference type="EnsemblPlants" id="AUR62014271-RA">
    <property type="protein sequence ID" value="AUR62014271-RA:cds"/>
    <property type="gene ID" value="AUR62014271"/>
</dbReference>
<feature type="domain" description="GRF-type" evidence="5">
    <location>
        <begin position="15"/>
        <end position="60"/>
    </location>
</feature>
<protein>
    <recommendedName>
        <fullName evidence="5">GRF-type domain-containing protein</fullName>
    </recommendedName>
</protein>
<evidence type="ECO:0000259" key="5">
    <source>
        <dbReference type="PROSITE" id="PS51999"/>
    </source>
</evidence>
<evidence type="ECO:0000256" key="3">
    <source>
        <dbReference type="ARBA" id="ARBA00022833"/>
    </source>
</evidence>
<dbReference type="PROSITE" id="PS51999">
    <property type="entry name" value="ZF_GRF"/>
    <property type="match status" value="1"/>
</dbReference>
<dbReference type="Gramene" id="AUR62014271-RA">
    <property type="protein sequence ID" value="AUR62014271-RA:cds"/>
    <property type="gene ID" value="AUR62014271"/>
</dbReference>
<evidence type="ECO:0000256" key="4">
    <source>
        <dbReference type="PROSITE-ProRule" id="PRU01343"/>
    </source>
</evidence>
<dbReference type="AlphaFoldDB" id="A0A803LJX4"/>
<evidence type="ECO:0000313" key="6">
    <source>
        <dbReference type="EnsemblPlants" id="AUR62014271-RA:cds"/>
    </source>
</evidence>
<keyword evidence="2 4" id="KW-0863">Zinc-finger</keyword>
<dbReference type="Proteomes" id="UP000596660">
    <property type="component" value="Unplaced"/>
</dbReference>
<proteinExistence type="predicted"/>
<reference evidence="6" key="2">
    <citation type="submission" date="2021-03" db="UniProtKB">
        <authorList>
            <consortium name="EnsemblPlants"/>
        </authorList>
    </citation>
    <scope>IDENTIFICATION</scope>
</reference>
<accession>A0A803LJX4</accession>
<evidence type="ECO:0000256" key="2">
    <source>
        <dbReference type="ARBA" id="ARBA00022771"/>
    </source>
</evidence>
<dbReference type="InterPro" id="IPR010666">
    <property type="entry name" value="Znf_GRF"/>
</dbReference>
<evidence type="ECO:0000313" key="7">
    <source>
        <dbReference type="Proteomes" id="UP000596660"/>
    </source>
</evidence>
<keyword evidence="1" id="KW-0479">Metal-binding</keyword>
<reference evidence="6" key="1">
    <citation type="journal article" date="2017" name="Nature">
        <title>The genome of Chenopodium quinoa.</title>
        <authorList>
            <person name="Jarvis D.E."/>
            <person name="Ho Y.S."/>
            <person name="Lightfoot D.J."/>
            <person name="Schmoeckel S.M."/>
            <person name="Li B."/>
            <person name="Borm T.J.A."/>
            <person name="Ohyanagi H."/>
            <person name="Mineta K."/>
            <person name="Michell C.T."/>
            <person name="Saber N."/>
            <person name="Kharbatia N.M."/>
            <person name="Rupper R.R."/>
            <person name="Sharp A.R."/>
            <person name="Dally N."/>
            <person name="Boughton B.A."/>
            <person name="Woo Y.H."/>
            <person name="Gao G."/>
            <person name="Schijlen E.G.W.M."/>
            <person name="Guo X."/>
            <person name="Momin A.A."/>
            <person name="Negrao S."/>
            <person name="Al-Babili S."/>
            <person name="Gehring C."/>
            <person name="Roessner U."/>
            <person name="Jung C."/>
            <person name="Murphy K."/>
            <person name="Arold S.T."/>
            <person name="Gojobori T."/>
            <person name="van der Linden C.G."/>
            <person name="van Loo E.N."/>
            <person name="Jellen E.N."/>
            <person name="Maughan P.J."/>
            <person name="Tester M."/>
        </authorList>
    </citation>
    <scope>NUCLEOTIDE SEQUENCE [LARGE SCALE GENOMIC DNA]</scope>
    <source>
        <strain evidence="6">cv. PI 614886</strain>
    </source>
</reference>
<evidence type="ECO:0000256" key="1">
    <source>
        <dbReference type="ARBA" id="ARBA00022723"/>
    </source>
</evidence>
<dbReference type="GO" id="GO:0008270">
    <property type="term" value="F:zinc ion binding"/>
    <property type="evidence" value="ECO:0007669"/>
    <property type="project" value="UniProtKB-KW"/>
</dbReference>
<name>A0A803LJX4_CHEQI</name>
<keyword evidence="3" id="KW-0862">Zinc</keyword>
<organism evidence="6 7">
    <name type="scientific">Chenopodium quinoa</name>
    <name type="common">Quinoa</name>
    <dbReference type="NCBI Taxonomy" id="63459"/>
    <lineage>
        <taxon>Eukaryota</taxon>
        <taxon>Viridiplantae</taxon>
        <taxon>Streptophyta</taxon>
        <taxon>Embryophyta</taxon>
        <taxon>Tracheophyta</taxon>
        <taxon>Spermatophyta</taxon>
        <taxon>Magnoliopsida</taxon>
        <taxon>eudicotyledons</taxon>
        <taxon>Gunneridae</taxon>
        <taxon>Pentapetalae</taxon>
        <taxon>Caryophyllales</taxon>
        <taxon>Chenopodiaceae</taxon>
        <taxon>Chenopodioideae</taxon>
        <taxon>Atripliceae</taxon>
        <taxon>Chenopodium</taxon>
    </lineage>
</organism>